<name>A0A2U3K225_9BACT</name>
<organism evidence="1 2">
    <name type="scientific">Candidatus Sulfotelmatobacter kueseliae</name>
    <dbReference type="NCBI Taxonomy" id="2042962"/>
    <lineage>
        <taxon>Bacteria</taxon>
        <taxon>Pseudomonadati</taxon>
        <taxon>Acidobacteriota</taxon>
        <taxon>Terriglobia</taxon>
        <taxon>Terriglobales</taxon>
        <taxon>Candidatus Korobacteraceae</taxon>
        <taxon>Candidatus Sulfotelmatobacter</taxon>
    </lineage>
</organism>
<accession>A0A2U3K225</accession>
<dbReference type="Proteomes" id="UP000238701">
    <property type="component" value="Unassembled WGS sequence"/>
</dbReference>
<evidence type="ECO:0000313" key="2">
    <source>
        <dbReference type="Proteomes" id="UP000238701"/>
    </source>
</evidence>
<dbReference type="AlphaFoldDB" id="A0A2U3K225"/>
<gene>
    <name evidence="1" type="ORF">SBA1_120033</name>
</gene>
<proteinExistence type="predicted"/>
<reference evidence="2" key="1">
    <citation type="submission" date="2018-02" db="EMBL/GenBank/DDBJ databases">
        <authorList>
            <person name="Hausmann B."/>
        </authorList>
    </citation>
    <scope>NUCLEOTIDE SEQUENCE [LARGE SCALE GENOMIC DNA]</scope>
    <source>
        <strain evidence="2">Peat soil MAG SbA1</strain>
    </source>
</reference>
<dbReference type="EMBL" id="OMOD01000024">
    <property type="protein sequence ID" value="SPF33659.1"/>
    <property type="molecule type" value="Genomic_DNA"/>
</dbReference>
<sequence>MHIDLGPDEHKNPDLVKAYEIPLNKGIPALAVAEADGKLVVSQKNGEFEDARALTPEVLAEFLNKWKPQ</sequence>
<dbReference type="Gene3D" id="3.40.30.10">
    <property type="entry name" value="Glutaredoxin"/>
    <property type="match status" value="1"/>
</dbReference>
<protein>
    <submittedName>
        <fullName evidence="1">Thioredoxin family homolog</fullName>
    </submittedName>
</protein>
<evidence type="ECO:0000313" key="1">
    <source>
        <dbReference type="EMBL" id="SPF33659.1"/>
    </source>
</evidence>